<evidence type="ECO:0000313" key="3">
    <source>
        <dbReference type="Proteomes" id="UP000011135"/>
    </source>
</evidence>
<keyword evidence="1" id="KW-1133">Transmembrane helix</keyword>
<evidence type="ECO:0000256" key="1">
    <source>
        <dbReference type="SAM" id="Phobius"/>
    </source>
</evidence>
<proteinExistence type="predicted"/>
<reference evidence="2 3" key="1">
    <citation type="submission" date="2012-12" db="EMBL/GenBank/DDBJ databases">
        <title>Genome assembly of Fulvivirga imtechensis AK7.</title>
        <authorList>
            <person name="Nupur N."/>
            <person name="Khatri I."/>
            <person name="Kumar R."/>
            <person name="Subramanian S."/>
            <person name="Pinnaka A."/>
        </authorList>
    </citation>
    <scope>NUCLEOTIDE SEQUENCE [LARGE SCALE GENOMIC DNA]</scope>
    <source>
        <strain evidence="2 3">AK7</strain>
    </source>
</reference>
<feature type="transmembrane region" description="Helical" evidence="1">
    <location>
        <begin position="94"/>
        <end position="113"/>
    </location>
</feature>
<keyword evidence="1" id="KW-0472">Membrane</keyword>
<gene>
    <name evidence="2" type="ORF">C900_01281</name>
</gene>
<protein>
    <submittedName>
        <fullName evidence="2">Uncharacterized protein</fullName>
    </submittedName>
</protein>
<evidence type="ECO:0000313" key="2">
    <source>
        <dbReference type="EMBL" id="ELR68001.1"/>
    </source>
</evidence>
<organism evidence="2 3">
    <name type="scientific">Fulvivirga imtechensis AK7</name>
    <dbReference type="NCBI Taxonomy" id="1237149"/>
    <lineage>
        <taxon>Bacteria</taxon>
        <taxon>Pseudomonadati</taxon>
        <taxon>Bacteroidota</taxon>
        <taxon>Cytophagia</taxon>
        <taxon>Cytophagales</taxon>
        <taxon>Fulvivirgaceae</taxon>
        <taxon>Fulvivirga</taxon>
    </lineage>
</organism>
<feature type="transmembrane region" description="Helical" evidence="1">
    <location>
        <begin position="24"/>
        <end position="47"/>
    </location>
</feature>
<sequence>MSVLYNYYYLFYSKILKDNEPHMYTIMALSASEAFVLIGIVEILMINFYCYSIGKWVMLGIVAFCIGANYFIFHKTGKAKEIIRNNPKFFNNHKLSIVLTIAFFLITLSFIFWGPIYTKYLLNQCR</sequence>
<dbReference type="OrthoDB" id="1368200at2"/>
<dbReference type="Proteomes" id="UP000011135">
    <property type="component" value="Unassembled WGS sequence"/>
</dbReference>
<name>L8JGJ9_9BACT</name>
<accession>L8JGJ9</accession>
<feature type="transmembrane region" description="Helical" evidence="1">
    <location>
        <begin position="53"/>
        <end position="73"/>
    </location>
</feature>
<keyword evidence="1" id="KW-0812">Transmembrane</keyword>
<comment type="caution">
    <text evidence="2">The sequence shown here is derived from an EMBL/GenBank/DDBJ whole genome shotgun (WGS) entry which is preliminary data.</text>
</comment>
<keyword evidence="3" id="KW-1185">Reference proteome</keyword>
<dbReference type="AlphaFoldDB" id="L8JGJ9"/>
<dbReference type="EMBL" id="AMZN01000179">
    <property type="protein sequence ID" value="ELR68001.1"/>
    <property type="molecule type" value="Genomic_DNA"/>
</dbReference>